<accession>A0AAN4YXV8</accession>
<comment type="caution">
    <text evidence="1">The sequence shown here is derived from an EMBL/GenBank/DDBJ whole genome shotgun (WGS) entry which is preliminary data.</text>
</comment>
<gene>
    <name evidence="1" type="ORF">Aory04_001154100</name>
</gene>
<organism evidence="1 2">
    <name type="scientific">Aspergillus oryzae</name>
    <name type="common">Yellow koji mold</name>
    <dbReference type="NCBI Taxonomy" id="5062"/>
    <lineage>
        <taxon>Eukaryota</taxon>
        <taxon>Fungi</taxon>
        <taxon>Dikarya</taxon>
        <taxon>Ascomycota</taxon>
        <taxon>Pezizomycotina</taxon>
        <taxon>Eurotiomycetes</taxon>
        <taxon>Eurotiomycetidae</taxon>
        <taxon>Eurotiales</taxon>
        <taxon>Aspergillaceae</taxon>
        <taxon>Aspergillus</taxon>
        <taxon>Aspergillus subgen. Circumdati</taxon>
    </lineage>
</organism>
<dbReference type="Proteomes" id="UP001165205">
    <property type="component" value="Unassembled WGS sequence"/>
</dbReference>
<evidence type="ECO:0000313" key="1">
    <source>
        <dbReference type="EMBL" id="GMG36521.1"/>
    </source>
</evidence>
<dbReference type="AlphaFoldDB" id="A0AAN4YXV8"/>
<reference evidence="1" key="1">
    <citation type="submission" date="2023-04" db="EMBL/GenBank/DDBJ databases">
        <title>Aspergillus oryzae NBRC 4228.</title>
        <authorList>
            <person name="Ichikawa N."/>
            <person name="Sato H."/>
            <person name="Tonouchi N."/>
        </authorList>
    </citation>
    <scope>NUCLEOTIDE SEQUENCE</scope>
    <source>
        <strain evidence="1">NBRC 4228</strain>
    </source>
</reference>
<dbReference type="EMBL" id="BSYA01000203">
    <property type="protein sequence ID" value="GMG36521.1"/>
    <property type="molecule type" value="Genomic_DNA"/>
</dbReference>
<protein>
    <submittedName>
        <fullName evidence="1">Unnamed protein product</fullName>
    </submittedName>
</protein>
<name>A0AAN4YXV8_ASPOZ</name>
<sequence>MAQRSVGLWAPSPMLDPVFVTFVQHLDQVLASPITIVPMQFANLVVAMEQVQTTFTASTSVGTDFANAVGRDHDLVDHVFMDRFSTIVGVLEFAAAERLAMNMVE</sequence>
<proteinExistence type="predicted"/>
<evidence type="ECO:0000313" key="2">
    <source>
        <dbReference type="Proteomes" id="UP001165205"/>
    </source>
</evidence>